<dbReference type="SUPFAM" id="SSF56801">
    <property type="entry name" value="Acetyl-CoA synthetase-like"/>
    <property type="match status" value="1"/>
</dbReference>
<name>A0A917VTL7_9NOCA</name>
<comment type="caution">
    <text evidence="5">The sequence shown here is derived from an EMBL/GenBank/DDBJ whole genome shotgun (WGS) entry which is preliminary data.</text>
</comment>
<dbReference type="Gene3D" id="3.30.300.30">
    <property type="match status" value="1"/>
</dbReference>
<dbReference type="PANTHER" id="PTHR43201">
    <property type="entry name" value="ACYL-COA SYNTHETASE"/>
    <property type="match status" value="1"/>
</dbReference>
<protein>
    <submittedName>
        <fullName evidence="5">Cyclohexanecarboxylate-CoA ligase</fullName>
    </submittedName>
</protein>
<evidence type="ECO:0000256" key="2">
    <source>
        <dbReference type="ARBA" id="ARBA00022598"/>
    </source>
</evidence>
<dbReference type="EMBL" id="BMMH01000005">
    <property type="protein sequence ID" value="GGL12920.1"/>
    <property type="molecule type" value="Genomic_DNA"/>
</dbReference>
<evidence type="ECO:0000259" key="4">
    <source>
        <dbReference type="Pfam" id="PF13193"/>
    </source>
</evidence>
<reference evidence="5" key="2">
    <citation type="submission" date="2020-09" db="EMBL/GenBank/DDBJ databases">
        <authorList>
            <person name="Sun Q."/>
            <person name="Zhou Y."/>
        </authorList>
    </citation>
    <scope>NUCLEOTIDE SEQUENCE</scope>
    <source>
        <strain evidence="5">CGMCC 4.3508</strain>
    </source>
</reference>
<sequence>MSENIAGDPISAGEQFKAQGFWELITLRAELSGDQPMLFDERDVSLTFAEFRDRAERVAAELHAQGIGPGTRVAWQLPTRISTALVMAALARLRAVQAPIIPIYREREVSSATASAAAEVILVPGTWRGTDYVAMAEGLAQSPRILTIGVDAPESAAVSTLPAVTGSSGDVGWIYFTSGSSGSPKGVRHTDGSLLAAARGFTVHGRLGYMADEVGSIPFPIAHVGGIVYLMSMLLAGFPSVLLEAFDPVTAVALWRKRKVTFTGGSTVFYTALLAEQRKLPAGQSLVPSLRLLKGGGAPCPPSVYFAVRDEMRVTVAHDYGMTEVPMICVAAPDDTDEHLANTEGKPVPGLQVRIVDDAGEPVVDGDGEIQVKGDTVFAGYTDAAQTADAFTADGWLRTGDLGHMCPDGHIEVTGRLKDVIIRKGENIGPVEVESLIAGHPAVAEVAVIGLPDDERGERVCAVITVRHGVTPPALPDLAEYLRGAGLMPQKVPEQLEFVDELPKTGLGKLDKKALRLDMLNR</sequence>
<evidence type="ECO:0000256" key="1">
    <source>
        <dbReference type="ARBA" id="ARBA00006432"/>
    </source>
</evidence>
<accession>A0A917VTL7</accession>
<dbReference type="InterPro" id="IPR045851">
    <property type="entry name" value="AMP-bd_C_sf"/>
</dbReference>
<dbReference type="Pfam" id="PF13193">
    <property type="entry name" value="AMP-binding_C"/>
    <property type="match status" value="1"/>
</dbReference>
<feature type="domain" description="AMP-binding enzyme C-terminal" evidence="4">
    <location>
        <begin position="432"/>
        <end position="509"/>
    </location>
</feature>
<keyword evidence="2 5" id="KW-0436">Ligase</keyword>
<dbReference type="Pfam" id="PF00501">
    <property type="entry name" value="AMP-binding"/>
    <property type="match status" value="1"/>
</dbReference>
<gene>
    <name evidence="5" type="ORF">GCM10011588_29170</name>
</gene>
<reference evidence="5" key="1">
    <citation type="journal article" date="2014" name="Int. J. Syst. Evol. Microbiol.">
        <title>Complete genome sequence of Corynebacterium casei LMG S-19264T (=DSM 44701T), isolated from a smear-ripened cheese.</title>
        <authorList>
            <consortium name="US DOE Joint Genome Institute (JGI-PGF)"/>
            <person name="Walter F."/>
            <person name="Albersmeier A."/>
            <person name="Kalinowski J."/>
            <person name="Ruckert C."/>
        </authorList>
    </citation>
    <scope>NUCLEOTIDE SEQUENCE</scope>
    <source>
        <strain evidence="5">CGMCC 4.3508</strain>
    </source>
</reference>
<proteinExistence type="inferred from homology"/>
<feature type="domain" description="AMP-dependent synthetase/ligase" evidence="3">
    <location>
        <begin position="29"/>
        <end position="381"/>
    </location>
</feature>
<keyword evidence="6" id="KW-1185">Reference proteome</keyword>
<dbReference type="InterPro" id="IPR020845">
    <property type="entry name" value="AMP-binding_CS"/>
</dbReference>
<organism evidence="5 6">
    <name type="scientific">Nocardia jinanensis</name>
    <dbReference type="NCBI Taxonomy" id="382504"/>
    <lineage>
        <taxon>Bacteria</taxon>
        <taxon>Bacillati</taxon>
        <taxon>Actinomycetota</taxon>
        <taxon>Actinomycetes</taxon>
        <taxon>Mycobacteriales</taxon>
        <taxon>Nocardiaceae</taxon>
        <taxon>Nocardia</taxon>
    </lineage>
</organism>
<evidence type="ECO:0000313" key="6">
    <source>
        <dbReference type="Proteomes" id="UP000638263"/>
    </source>
</evidence>
<evidence type="ECO:0000313" key="5">
    <source>
        <dbReference type="EMBL" id="GGL12920.1"/>
    </source>
</evidence>
<dbReference type="InterPro" id="IPR025110">
    <property type="entry name" value="AMP-bd_C"/>
</dbReference>
<comment type="similarity">
    <text evidence="1">Belongs to the ATP-dependent AMP-binding enzyme family.</text>
</comment>
<dbReference type="GO" id="GO:0031956">
    <property type="term" value="F:medium-chain fatty acid-CoA ligase activity"/>
    <property type="evidence" value="ECO:0007669"/>
    <property type="project" value="TreeGrafter"/>
</dbReference>
<evidence type="ECO:0000259" key="3">
    <source>
        <dbReference type="Pfam" id="PF00501"/>
    </source>
</evidence>
<dbReference type="Gene3D" id="3.40.50.12780">
    <property type="entry name" value="N-terminal domain of ligase-like"/>
    <property type="match status" value="1"/>
</dbReference>
<dbReference type="InterPro" id="IPR000873">
    <property type="entry name" value="AMP-dep_synth/lig_dom"/>
</dbReference>
<dbReference type="InterPro" id="IPR042099">
    <property type="entry name" value="ANL_N_sf"/>
</dbReference>
<dbReference type="RefSeq" id="WP_229718775.1">
    <property type="nucleotide sequence ID" value="NZ_BMMH01000005.1"/>
</dbReference>
<dbReference type="Proteomes" id="UP000638263">
    <property type="component" value="Unassembled WGS sequence"/>
</dbReference>
<dbReference type="PANTHER" id="PTHR43201:SF5">
    <property type="entry name" value="MEDIUM-CHAIN ACYL-COA LIGASE ACSF2, MITOCHONDRIAL"/>
    <property type="match status" value="1"/>
</dbReference>
<dbReference type="PROSITE" id="PS00455">
    <property type="entry name" value="AMP_BINDING"/>
    <property type="match status" value="1"/>
</dbReference>
<dbReference type="AlphaFoldDB" id="A0A917VTL7"/>
<dbReference type="GO" id="GO:0006631">
    <property type="term" value="P:fatty acid metabolic process"/>
    <property type="evidence" value="ECO:0007669"/>
    <property type="project" value="TreeGrafter"/>
</dbReference>